<feature type="transmembrane region" description="Helical" evidence="1">
    <location>
        <begin position="1320"/>
        <end position="1342"/>
    </location>
</feature>
<gene>
    <name evidence="3" type="ORF">M9Y10_030202</name>
</gene>
<feature type="signal peptide" evidence="2">
    <location>
        <begin position="1"/>
        <end position="15"/>
    </location>
</feature>
<sequence>MILYFLLNCFIVVSPDQLQDEYPRIGLKYSIDGGEKKWFSNEEHGSNSKYIDKNAPFRITIYMVHKFCYDDEIIYDANFTTEKECQSIYLLPEHYLKKCDNGYSIEIHNDIKDMYDVNIVKPNKEVYELLRRVPSIFRYGHYEKFSLDIYLAWSRNTSHPYYLETIVVNETNMVRKYVDSDVPVQAYPHDICLLNDLPYFYKIGYINKKNETIVFNKVDNYSFVELDQFIFDVKIFSSPSCNYSRGLSMLNVTAEQNSTCYTITKKDLPDECAYDGYPDDTPKYLPDTSNNSKIPYYFLFIGECDHYDELIQKCTNKSVTYPFCNFVLNAVGNRCTNIDEYNLKNLPIAINKLFIITSESIYDPRFFDLLHPTIVHIKGIDMKDPEIYFQNYDKDQEKRLNMSIPLDCKGKVSYLTAENFDIEIPYEQPLTIESVYLKNSDISGRFHTKYITLDEKSVVNYYEFNVFKQFTYAIGKKKDRRQYRIDYDQFFTYVRSKNYEEEYYKGEGTLQLANYDQTERYGLNFVGHFVELNVMESKYHNHFHPINISILPMDDELPSSDNPILLNDEPKYKVNIITTGNWSSIENNDTVYFTAYHDLIEVDANLNSYTTLQKVNPYRYQPVTWAPVSYQPLDSIDKSLISYIIISDYGDLAQCNKVLEKMLECRWLDCKEKNDMIDYIIDAKCVIQNTLDESLKNIKENIDKLYIVNNINNTKIDFNQLPHQVVVNLTSVQSLFDSSENNSIHNDQIKRNVIIKGGISNKVSYLTISDSLITILENDLNIDSLRLYNSAITNASKNIKSYNLIVDLGSHANLFSYDKYIDVKQYTFILDDENAHYKILFDSDKLKILIKGSNDTEYESIDQQLGYVFYNNFDIFGLITFSHNIDFGVLDPNANIKNVNITVYNDKFDKNSINYAPIEESKYKLILNVSDEFPSDKTINVTFTAFHDLIELNYSKPYINLIQKDVFKFNPHPLIIPDPTNTPTISSFISTTTMQPQVPSKTPVPEIIEELYDPNSMNDINDVNQFNSDLDETFEKLDKNEIEGNHIVKVNAKSFPFDRELKSNQYLKPAPNSKIDYIRGYLNVVFPDEGDITISLDENENVNLSLKGNGNVNFESNKNEIIIQNKTVINGTLSIKVSENINSVLIDSVDVSKMSSIECKSTNDSYISLFLNNLNADENSKTKLNSIVIKDTLTIEQTAHLEFHNVEVKDSKIVYNIHDFEQLDTILGGEFGNPPNSFNINLHNNPNHIDKLNVMSGKFEENICELWADNMNVNTEFYSAKCSKENARSLEYSSKTLYIDFNQNKDPANPSKNKGLPPGGIAGIVIAVVVVIVIIVVVIFFIKKKRNNNKSNESIDEGDEKINDEI</sequence>
<keyword evidence="1" id="KW-0812">Transmembrane</keyword>
<accession>A0ABR2KPL0</accession>
<reference evidence="3 4" key="1">
    <citation type="submission" date="2024-04" db="EMBL/GenBank/DDBJ databases">
        <title>Tritrichomonas musculus Genome.</title>
        <authorList>
            <person name="Alves-Ferreira E."/>
            <person name="Grigg M."/>
            <person name="Lorenzi H."/>
            <person name="Galac M."/>
        </authorList>
    </citation>
    <scope>NUCLEOTIDE SEQUENCE [LARGE SCALE GENOMIC DNA]</scope>
    <source>
        <strain evidence="3 4">EAF2021</strain>
    </source>
</reference>
<comment type="caution">
    <text evidence="3">The sequence shown here is derived from an EMBL/GenBank/DDBJ whole genome shotgun (WGS) entry which is preliminary data.</text>
</comment>
<name>A0ABR2KPL0_9EUKA</name>
<organism evidence="3 4">
    <name type="scientific">Tritrichomonas musculus</name>
    <dbReference type="NCBI Taxonomy" id="1915356"/>
    <lineage>
        <taxon>Eukaryota</taxon>
        <taxon>Metamonada</taxon>
        <taxon>Parabasalia</taxon>
        <taxon>Tritrichomonadida</taxon>
        <taxon>Tritrichomonadidae</taxon>
        <taxon>Tritrichomonas</taxon>
    </lineage>
</organism>
<keyword evidence="2" id="KW-0732">Signal</keyword>
<evidence type="ECO:0000313" key="3">
    <source>
        <dbReference type="EMBL" id="KAK8892948.1"/>
    </source>
</evidence>
<feature type="chain" id="PRO_5045398652" evidence="2">
    <location>
        <begin position="16"/>
        <end position="1366"/>
    </location>
</feature>
<evidence type="ECO:0000256" key="2">
    <source>
        <dbReference type="SAM" id="SignalP"/>
    </source>
</evidence>
<evidence type="ECO:0000313" key="4">
    <source>
        <dbReference type="Proteomes" id="UP001470230"/>
    </source>
</evidence>
<keyword evidence="1" id="KW-0472">Membrane</keyword>
<keyword evidence="4" id="KW-1185">Reference proteome</keyword>
<proteinExistence type="predicted"/>
<dbReference type="Proteomes" id="UP001470230">
    <property type="component" value="Unassembled WGS sequence"/>
</dbReference>
<dbReference type="EMBL" id="JAPFFF010000004">
    <property type="protein sequence ID" value="KAK8892948.1"/>
    <property type="molecule type" value="Genomic_DNA"/>
</dbReference>
<protein>
    <submittedName>
        <fullName evidence="3">Uncharacterized protein</fullName>
    </submittedName>
</protein>
<keyword evidence="1" id="KW-1133">Transmembrane helix</keyword>
<evidence type="ECO:0000256" key="1">
    <source>
        <dbReference type="SAM" id="Phobius"/>
    </source>
</evidence>